<sequence length="367" mass="42622">MKKIMLKKIIKPALNPQEFTELDLIPYKSRSNTWVSGTLRWQKRYNCGIEQGATRISIDARNVRNDISRISLWLKTHQMQNSSNWICLQLLYPELRIGLNMIGKIRTGSYWTTERLAKSQLIAKLYREKCPCCNANVPENIEHILLGCSRWAAIPFNPQEFTGVSSMHLLDDSNPKTLKKACYAIDYVAFKIDDKYVSYQHYTIAKAIYFMFYNEERAEKCMNMPIYYNGIAAELYQTVTLEEGTQIITIPNTNGLNIIKLVEAVNKIFTKNGIIYDFSAYKNKRSGKFHTFGMKFLFKKIINSFEIPTFLEIDNFVLALNYMGCKPVCSFCKHQEHWKSDCPELKKFKQNKPKNKIKVSKSTPKIS</sequence>
<proteinExistence type="predicted"/>
<evidence type="ECO:0008006" key="3">
    <source>
        <dbReference type="Google" id="ProtNLM"/>
    </source>
</evidence>
<reference evidence="1 2" key="1">
    <citation type="journal article" date="2018" name="MBio">
        <title>Comparative Genomics Reveals the Core Gene Toolbox for the Fungus-Insect Symbiosis.</title>
        <authorList>
            <person name="Wang Y."/>
            <person name="Stata M."/>
            <person name="Wang W."/>
            <person name="Stajich J.E."/>
            <person name="White M.M."/>
            <person name="Moncalvo J.M."/>
        </authorList>
    </citation>
    <scope>NUCLEOTIDE SEQUENCE [LARGE SCALE GENOMIC DNA]</scope>
    <source>
        <strain evidence="1 2">SWE-8-4</strain>
    </source>
</reference>
<accession>A0A2T9YDM2</accession>
<evidence type="ECO:0000313" key="1">
    <source>
        <dbReference type="EMBL" id="PVU90399.1"/>
    </source>
</evidence>
<dbReference type="STRING" id="133385.A0A2T9YDM2"/>
<gene>
    <name evidence="1" type="ORF">BB561_004904</name>
</gene>
<dbReference type="Proteomes" id="UP000245383">
    <property type="component" value="Unassembled WGS sequence"/>
</dbReference>
<dbReference type="EMBL" id="MBFR01000260">
    <property type="protein sequence ID" value="PVU90399.1"/>
    <property type="molecule type" value="Genomic_DNA"/>
</dbReference>
<comment type="caution">
    <text evidence="1">The sequence shown here is derived from an EMBL/GenBank/DDBJ whole genome shotgun (WGS) entry which is preliminary data.</text>
</comment>
<keyword evidence="2" id="KW-1185">Reference proteome</keyword>
<dbReference type="AlphaFoldDB" id="A0A2T9YDM2"/>
<protein>
    <recommendedName>
        <fullName evidence="3">CCHC-type domain-containing protein</fullName>
    </recommendedName>
</protein>
<evidence type="ECO:0000313" key="2">
    <source>
        <dbReference type="Proteomes" id="UP000245383"/>
    </source>
</evidence>
<name>A0A2T9YDM2_9FUNG</name>
<organism evidence="1 2">
    <name type="scientific">Smittium simulii</name>
    <dbReference type="NCBI Taxonomy" id="133385"/>
    <lineage>
        <taxon>Eukaryota</taxon>
        <taxon>Fungi</taxon>
        <taxon>Fungi incertae sedis</taxon>
        <taxon>Zoopagomycota</taxon>
        <taxon>Kickxellomycotina</taxon>
        <taxon>Harpellomycetes</taxon>
        <taxon>Harpellales</taxon>
        <taxon>Legeriomycetaceae</taxon>
        <taxon>Smittium</taxon>
    </lineage>
</organism>